<dbReference type="InterPro" id="IPR029033">
    <property type="entry name" value="His_PPase_superfam"/>
</dbReference>
<dbReference type="GO" id="GO:0005737">
    <property type="term" value="C:cytoplasm"/>
    <property type="evidence" value="ECO:0007669"/>
    <property type="project" value="TreeGrafter"/>
</dbReference>
<dbReference type="AlphaFoldDB" id="A0A1G6N7K4"/>
<feature type="binding site" evidence="3">
    <location>
        <begin position="8"/>
        <end position="15"/>
    </location>
    <ligand>
        <name>substrate</name>
    </ligand>
</feature>
<dbReference type="EMBL" id="FMYW01000012">
    <property type="protein sequence ID" value="SDC63246.1"/>
    <property type="molecule type" value="Genomic_DNA"/>
</dbReference>
<gene>
    <name evidence="4" type="ORF">SAMN04487864_11231</name>
</gene>
<dbReference type="SUPFAM" id="SSF53254">
    <property type="entry name" value="Phosphoglycerate mutase-like"/>
    <property type="match status" value="1"/>
</dbReference>
<feature type="active site" description="Tele-phosphohistidine intermediate" evidence="2">
    <location>
        <position position="9"/>
    </location>
</feature>
<keyword evidence="5" id="KW-1185">Reference proteome</keyword>
<dbReference type="Pfam" id="PF00300">
    <property type="entry name" value="His_Phos_1"/>
    <property type="match status" value="1"/>
</dbReference>
<protein>
    <recommendedName>
        <fullName evidence="1">Alpha-ribazole phosphatase</fullName>
        <ecNumber evidence="1">3.1.3.73</ecNumber>
    </recommendedName>
</protein>
<dbReference type="Gene3D" id="3.40.50.1240">
    <property type="entry name" value="Phosphoglycerate mutase-like"/>
    <property type="match status" value="1"/>
</dbReference>
<dbReference type="GO" id="GO:0043755">
    <property type="term" value="F:alpha-ribazole phosphatase activity"/>
    <property type="evidence" value="ECO:0007669"/>
    <property type="project" value="UniProtKB-UniRule"/>
</dbReference>
<sequence length="199" mass="22759">MAKLYLIRHGETDYNNAMRFQGRTDILLNQKGIEQAEKAAEFFRDIPLQAIYTSSLKRARTTAEIIGKLKGLEPQATDALQEMSFGIWENMNSKDIQKKYAKEWKDFFASPATTTIPQGECMLDVQKRAYPVVQEILDQYPEGDVAFVAHGGIIRVLICTMLGLDLNRAWHVHVGNASITCFYYWGRSYTLDYANLTQY</sequence>
<dbReference type="InterPro" id="IPR001345">
    <property type="entry name" value="PG/BPGM_mutase_AS"/>
</dbReference>
<feature type="active site" description="Proton donor/acceptor" evidence="2">
    <location>
        <position position="82"/>
    </location>
</feature>
<name>A0A1G6N7K4_9FIRM</name>
<dbReference type="PROSITE" id="PS00175">
    <property type="entry name" value="PG_MUTASE"/>
    <property type="match status" value="1"/>
</dbReference>
<evidence type="ECO:0000256" key="1">
    <source>
        <dbReference type="NCBIfam" id="TIGR03162"/>
    </source>
</evidence>
<evidence type="ECO:0000256" key="2">
    <source>
        <dbReference type="PIRSR" id="PIRSR613078-1"/>
    </source>
</evidence>
<dbReference type="SMART" id="SM00855">
    <property type="entry name" value="PGAM"/>
    <property type="match status" value="1"/>
</dbReference>
<dbReference type="PIRSF" id="PIRSF000709">
    <property type="entry name" value="6PFK_2-Ptase"/>
    <property type="match status" value="1"/>
</dbReference>
<feature type="binding site" evidence="3">
    <location>
        <position position="58"/>
    </location>
    <ligand>
        <name>substrate</name>
    </ligand>
</feature>
<dbReference type="CDD" id="cd07067">
    <property type="entry name" value="HP_PGM_like"/>
    <property type="match status" value="1"/>
</dbReference>
<dbReference type="OrthoDB" id="7925971at2"/>
<dbReference type="NCBIfam" id="TIGR03162">
    <property type="entry name" value="ribazole_cobC"/>
    <property type="match status" value="1"/>
</dbReference>
<dbReference type="RefSeq" id="WP_093730839.1">
    <property type="nucleotide sequence ID" value="NZ_FMYW01000012.1"/>
</dbReference>
<organism evidence="4 5">
    <name type="scientific">Succiniclasticum ruminis</name>
    <dbReference type="NCBI Taxonomy" id="40841"/>
    <lineage>
        <taxon>Bacteria</taxon>
        <taxon>Bacillati</taxon>
        <taxon>Bacillota</taxon>
        <taxon>Negativicutes</taxon>
        <taxon>Acidaminococcales</taxon>
        <taxon>Acidaminococcaceae</taxon>
        <taxon>Succiniclasticum</taxon>
    </lineage>
</organism>
<dbReference type="EC" id="3.1.3.73" evidence="1"/>
<evidence type="ECO:0000313" key="5">
    <source>
        <dbReference type="Proteomes" id="UP000198943"/>
    </source>
</evidence>
<dbReference type="InterPro" id="IPR013078">
    <property type="entry name" value="His_Pase_superF_clade-1"/>
</dbReference>
<accession>A0A1G6N7K4</accession>
<dbReference type="PANTHER" id="PTHR48100">
    <property type="entry name" value="BROAD-SPECIFICITY PHOSPHATASE YOR283W-RELATED"/>
    <property type="match status" value="1"/>
</dbReference>
<dbReference type="InterPro" id="IPR017578">
    <property type="entry name" value="Ribazole_CobC"/>
</dbReference>
<dbReference type="InterPro" id="IPR050275">
    <property type="entry name" value="PGM_Phosphatase"/>
</dbReference>
<dbReference type="Proteomes" id="UP000198943">
    <property type="component" value="Unassembled WGS sequence"/>
</dbReference>
<evidence type="ECO:0000313" key="4">
    <source>
        <dbReference type="EMBL" id="SDC63246.1"/>
    </source>
</evidence>
<evidence type="ECO:0000256" key="3">
    <source>
        <dbReference type="PIRSR" id="PIRSR613078-2"/>
    </source>
</evidence>
<dbReference type="PANTHER" id="PTHR48100:SF59">
    <property type="entry name" value="ADENOSYLCOBALAMIN_ALPHA-RIBAZOLE PHOSPHATASE"/>
    <property type="match status" value="1"/>
</dbReference>
<reference evidence="5" key="1">
    <citation type="submission" date="2016-10" db="EMBL/GenBank/DDBJ databases">
        <authorList>
            <person name="Varghese N."/>
            <person name="Submissions S."/>
        </authorList>
    </citation>
    <scope>NUCLEOTIDE SEQUENCE [LARGE SCALE GENOMIC DNA]</scope>
    <source>
        <strain evidence="5">DSM 11005</strain>
    </source>
</reference>
<dbReference type="GO" id="GO:0009236">
    <property type="term" value="P:cobalamin biosynthetic process"/>
    <property type="evidence" value="ECO:0007669"/>
    <property type="project" value="UniProtKB-UniRule"/>
</dbReference>
<proteinExistence type="predicted"/>